<name>A0A2T2P2D3_CORCC</name>
<keyword evidence="3" id="KW-0560">Oxidoreductase</keyword>
<dbReference type="GO" id="GO:0016491">
    <property type="term" value="F:oxidoreductase activity"/>
    <property type="evidence" value="ECO:0007669"/>
    <property type="project" value="UniProtKB-KW"/>
</dbReference>
<dbReference type="PANTHER" id="PTHR24321">
    <property type="entry name" value="DEHYDROGENASES, SHORT CHAIN"/>
    <property type="match status" value="1"/>
</dbReference>
<evidence type="ECO:0000256" key="3">
    <source>
        <dbReference type="ARBA" id="ARBA00023002"/>
    </source>
</evidence>
<evidence type="ECO:0000313" key="5">
    <source>
        <dbReference type="Proteomes" id="UP000240883"/>
    </source>
</evidence>
<dbReference type="Proteomes" id="UP000240883">
    <property type="component" value="Unassembled WGS sequence"/>
</dbReference>
<keyword evidence="2" id="KW-0521">NADP</keyword>
<proteinExistence type="inferred from homology"/>
<evidence type="ECO:0000256" key="1">
    <source>
        <dbReference type="ARBA" id="ARBA00006484"/>
    </source>
</evidence>
<dbReference type="STRING" id="1448308.A0A2T2P2D3"/>
<protein>
    <submittedName>
        <fullName evidence="4">Short-chain dehydrogenase/reductase SDR</fullName>
    </submittedName>
</protein>
<accession>A0A2T2P2D3</accession>
<dbReference type="Gene3D" id="3.40.50.720">
    <property type="entry name" value="NAD(P)-binding Rossmann-like Domain"/>
    <property type="match status" value="1"/>
</dbReference>
<comment type="similarity">
    <text evidence="1">Belongs to the short-chain dehydrogenases/reductases (SDR) family.</text>
</comment>
<dbReference type="InterPro" id="IPR002347">
    <property type="entry name" value="SDR_fam"/>
</dbReference>
<dbReference type="PRINTS" id="PR00081">
    <property type="entry name" value="GDHRDH"/>
</dbReference>
<dbReference type="InterPro" id="IPR036291">
    <property type="entry name" value="NAD(P)-bd_dom_sf"/>
</dbReference>
<dbReference type="EMBL" id="KZ678131">
    <property type="protein sequence ID" value="PSN71498.1"/>
    <property type="molecule type" value="Genomic_DNA"/>
</dbReference>
<dbReference type="AlphaFoldDB" id="A0A2T2P2D3"/>
<evidence type="ECO:0000313" key="4">
    <source>
        <dbReference type="EMBL" id="PSN71498.1"/>
    </source>
</evidence>
<dbReference type="InterPro" id="IPR020904">
    <property type="entry name" value="Sc_DH/Rdtase_CS"/>
</dbReference>
<dbReference type="CDD" id="cd05233">
    <property type="entry name" value="SDR_c"/>
    <property type="match status" value="1"/>
</dbReference>
<organism evidence="4 5">
    <name type="scientific">Corynespora cassiicola Philippines</name>
    <dbReference type="NCBI Taxonomy" id="1448308"/>
    <lineage>
        <taxon>Eukaryota</taxon>
        <taxon>Fungi</taxon>
        <taxon>Dikarya</taxon>
        <taxon>Ascomycota</taxon>
        <taxon>Pezizomycotina</taxon>
        <taxon>Dothideomycetes</taxon>
        <taxon>Pleosporomycetidae</taxon>
        <taxon>Pleosporales</taxon>
        <taxon>Corynesporascaceae</taxon>
        <taxon>Corynespora</taxon>
    </lineage>
</organism>
<keyword evidence="5" id="KW-1185">Reference proteome</keyword>
<dbReference type="Pfam" id="PF13561">
    <property type="entry name" value="adh_short_C2"/>
    <property type="match status" value="1"/>
</dbReference>
<dbReference type="PANTHER" id="PTHR24321:SF14">
    <property type="entry name" value="SHORT-CHAIN TYPE DEHYDROGENASE_REDUCTASE BLR2146-RELATED"/>
    <property type="match status" value="1"/>
</dbReference>
<dbReference type="OrthoDB" id="1393670at2759"/>
<reference evidence="4 5" key="1">
    <citation type="journal article" date="2018" name="Front. Microbiol.">
        <title>Genome-Wide Analysis of Corynespora cassiicola Leaf Fall Disease Putative Effectors.</title>
        <authorList>
            <person name="Lopez D."/>
            <person name="Ribeiro S."/>
            <person name="Label P."/>
            <person name="Fumanal B."/>
            <person name="Venisse J.S."/>
            <person name="Kohler A."/>
            <person name="de Oliveira R.R."/>
            <person name="Labutti K."/>
            <person name="Lipzen A."/>
            <person name="Lail K."/>
            <person name="Bauer D."/>
            <person name="Ohm R.A."/>
            <person name="Barry K.W."/>
            <person name="Spatafora J."/>
            <person name="Grigoriev I.V."/>
            <person name="Martin F.M."/>
            <person name="Pujade-Renaud V."/>
        </authorList>
    </citation>
    <scope>NUCLEOTIDE SEQUENCE [LARGE SCALE GENOMIC DNA]</scope>
    <source>
        <strain evidence="4 5">Philippines</strain>
    </source>
</reference>
<dbReference type="SUPFAM" id="SSF51735">
    <property type="entry name" value="NAD(P)-binding Rossmann-fold domains"/>
    <property type="match status" value="1"/>
</dbReference>
<sequence>MRGLQGMRVIVAGGDAGIGAAVARRLFEEGSRIVIGDIDIKGAEKISNELSARESGRVVPCFFDLGAEESITLWLRTMVKSDILKRDIEILQMDPLIWKMAMEVNVLGFGTGIKATLPHMIGQNRGAIVNISSATAALGLPYIPAYASSKAAINALTRHTATTYGTKGVRVNGVAFEMIATESVKRNNSQEAVEEGNMNSLGRIGLPDEAAALVCYLLSDDASFVTGQTWSYCGGKQLRD</sequence>
<gene>
    <name evidence="4" type="ORF">BS50DRAFT_631445</name>
</gene>
<evidence type="ECO:0000256" key="2">
    <source>
        <dbReference type="ARBA" id="ARBA00022857"/>
    </source>
</evidence>
<dbReference type="PROSITE" id="PS00061">
    <property type="entry name" value="ADH_SHORT"/>
    <property type="match status" value="1"/>
</dbReference>